<evidence type="ECO:0000256" key="1">
    <source>
        <dbReference type="ARBA" id="ARBA00022527"/>
    </source>
</evidence>
<keyword evidence="1" id="KW-0723">Serine/threonine-protein kinase</keyword>
<dbReference type="Pfam" id="PF13581">
    <property type="entry name" value="HATPase_c_2"/>
    <property type="match status" value="1"/>
</dbReference>
<reference evidence="3 4" key="1">
    <citation type="submission" date="2017-09" db="EMBL/GenBank/DDBJ databases">
        <authorList>
            <person name="Ehlers B."/>
            <person name="Leendertz F.H."/>
        </authorList>
    </citation>
    <scope>NUCLEOTIDE SEQUENCE [LARGE SCALE GENOMIC DNA]</scope>
    <source>
        <strain evidence="3 4">CGMCC 1.05381</strain>
    </source>
</reference>
<organism evidence="3 4">
    <name type="scientific">Salinibacterium xinjiangense</name>
    <dbReference type="NCBI Taxonomy" id="386302"/>
    <lineage>
        <taxon>Bacteria</taxon>
        <taxon>Bacillati</taxon>
        <taxon>Actinomycetota</taxon>
        <taxon>Actinomycetes</taxon>
        <taxon>Micrococcales</taxon>
        <taxon>Microbacteriaceae</taxon>
        <taxon>Salinibacterium</taxon>
    </lineage>
</organism>
<dbReference type="PANTHER" id="PTHR35526">
    <property type="entry name" value="ANTI-SIGMA-F FACTOR RSBW-RELATED"/>
    <property type="match status" value="1"/>
</dbReference>
<dbReference type="PANTHER" id="PTHR35526:SF3">
    <property type="entry name" value="ANTI-SIGMA-F FACTOR RSBW"/>
    <property type="match status" value="1"/>
</dbReference>
<sequence length="146" mass="15881">MTKPAGILRLIAPPADVNDVHDFVEVELNRHPDLNDMDRMTFTTALIELASNVIQHADTGLGVSCTLTVRVEEDSMTAQLSDSAEDGGIKLVAHGLPEDDLAESGRGIAFIQALVDDLHYTRIGDRNLWIITKKRSPAPPSNVRGL</sequence>
<dbReference type="InterPro" id="IPR050267">
    <property type="entry name" value="Anti-sigma-factor_SerPK"/>
</dbReference>
<evidence type="ECO:0000313" key="3">
    <source>
        <dbReference type="EMBL" id="SOE59048.1"/>
    </source>
</evidence>
<name>A0A2C8Z5R3_9MICO</name>
<keyword evidence="4" id="KW-1185">Reference proteome</keyword>
<proteinExistence type="predicted"/>
<dbReference type="Proteomes" id="UP000219440">
    <property type="component" value="Unassembled WGS sequence"/>
</dbReference>
<dbReference type="CDD" id="cd16936">
    <property type="entry name" value="HATPase_RsbW-like"/>
    <property type="match status" value="1"/>
</dbReference>
<dbReference type="OrthoDB" id="159434at2"/>
<dbReference type="RefSeq" id="WP_097060028.1">
    <property type="nucleotide sequence ID" value="NZ_BMLC01000001.1"/>
</dbReference>
<accession>A0A2C8Z5R3</accession>
<gene>
    <name evidence="3" type="ORF">SAMN06296378_0872</name>
</gene>
<dbReference type="InterPro" id="IPR003594">
    <property type="entry name" value="HATPase_dom"/>
</dbReference>
<protein>
    <submittedName>
        <fullName evidence="3">Serine/threonine-protein kinase RsbW</fullName>
    </submittedName>
</protein>
<keyword evidence="3" id="KW-0418">Kinase</keyword>
<feature type="domain" description="Histidine kinase/HSP90-like ATPase" evidence="2">
    <location>
        <begin position="14"/>
        <end position="126"/>
    </location>
</feature>
<evidence type="ECO:0000313" key="4">
    <source>
        <dbReference type="Proteomes" id="UP000219440"/>
    </source>
</evidence>
<dbReference type="Gene3D" id="3.30.565.10">
    <property type="entry name" value="Histidine kinase-like ATPase, C-terminal domain"/>
    <property type="match status" value="1"/>
</dbReference>
<dbReference type="EMBL" id="OCST01000002">
    <property type="protein sequence ID" value="SOE59048.1"/>
    <property type="molecule type" value="Genomic_DNA"/>
</dbReference>
<dbReference type="AlphaFoldDB" id="A0A2C8Z5R3"/>
<dbReference type="GO" id="GO:0004674">
    <property type="term" value="F:protein serine/threonine kinase activity"/>
    <property type="evidence" value="ECO:0007669"/>
    <property type="project" value="UniProtKB-KW"/>
</dbReference>
<dbReference type="InterPro" id="IPR036890">
    <property type="entry name" value="HATPase_C_sf"/>
</dbReference>
<keyword evidence="3" id="KW-0808">Transferase</keyword>
<evidence type="ECO:0000259" key="2">
    <source>
        <dbReference type="Pfam" id="PF13581"/>
    </source>
</evidence>